<feature type="transmembrane region" description="Helical" evidence="2">
    <location>
        <begin position="572"/>
        <end position="591"/>
    </location>
</feature>
<feature type="transmembrane region" description="Helical" evidence="2">
    <location>
        <begin position="715"/>
        <end position="733"/>
    </location>
</feature>
<feature type="transmembrane region" description="Helical" evidence="2">
    <location>
        <begin position="649"/>
        <end position="669"/>
    </location>
</feature>
<evidence type="ECO:0000256" key="2">
    <source>
        <dbReference type="SAM" id="Phobius"/>
    </source>
</evidence>
<reference evidence="5" key="1">
    <citation type="submission" date="2019-10" db="EMBL/GenBank/DDBJ databases">
        <title>Draft genome sequece of Microseira wollei NIES-4236.</title>
        <authorList>
            <person name="Yamaguchi H."/>
            <person name="Suzuki S."/>
            <person name="Kawachi M."/>
        </authorList>
    </citation>
    <scope>NUCLEOTIDE SEQUENCE</scope>
    <source>
        <strain evidence="5">NIES-4236</strain>
    </source>
</reference>
<feature type="domain" description="NACHT" evidence="4">
    <location>
        <begin position="276"/>
        <end position="393"/>
    </location>
</feature>
<dbReference type="InterPro" id="IPR027417">
    <property type="entry name" value="P-loop_NTPase"/>
</dbReference>
<dbReference type="SUPFAM" id="SSF52540">
    <property type="entry name" value="P-loop containing nucleoside triphosphate hydrolases"/>
    <property type="match status" value="1"/>
</dbReference>
<dbReference type="PANTHER" id="PTHR43081">
    <property type="entry name" value="ADENYLATE CYCLASE, TERMINAL-DIFFERENTIATION SPECIFIC-RELATED"/>
    <property type="match status" value="1"/>
</dbReference>
<protein>
    <recommendedName>
        <fullName evidence="7">NACHT domain-containing protein</fullName>
    </recommendedName>
</protein>
<dbReference type="GO" id="GO:0004016">
    <property type="term" value="F:adenylate cyclase activity"/>
    <property type="evidence" value="ECO:0007669"/>
    <property type="project" value="UniProtKB-ARBA"/>
</dbReference>
<dbReference type="Pfam" id="PF05729">
    <property type="entry name" value="NACHT"/>
    <property type="match status" value="1"/>
</dbReference>
<dbReference type="GO" id="GO:0006171">
    <property type="term" value="P:cAMP biosynthetic process"/>
    <property type="evidence" value="ECO:0007669"/>
    <property type="project" value="TreeGrafter"/>
</dbReference>
<dbReference type="RefSeq" id="WP_226591422.1">
    <property type="nucleotide sequence ID" value="NZ_BLAY01000194.1"/>
</dbReference>
<keyword evidence="6" id="KW-1185">Reference proteome</keyword>
<keyword evidence="2" id="KW-0472">Membrane</keyword>
<keyword evidence="2" id="KW-1133">Transmembrane helix</keyword>
<feature type="transmembrane region" description="Helical" evidence="2">
    <location>
        <begin position="540"/>
        <end position="566"/>
    </location>
</feature>
<name>A0AAV3XL26_9CYAN</name>
<comment type="similarity">
    <text evidence="1">Belongs to the adenylyl cyclase class-3 family.</text>
</comment>
<evidence type="ECO:0008006" key="7">
    <source>
        <dbReference type="Google" id="ProtNLM"/>
    </source>
</evidence>
<dbReference type="PANTHER" id="PTHR43081:SF19">
    <property type="entry name" value="PH-SENSITIVE ADENYLATE CYCLASE RV1264"/>
    <property type="match status" value="1"/>
</dbReference>
<keyword evidence="2" id="KW-0812">Transmembrane</keyword>
<evidence type="ECO:0000256" key="1">
    <source>
        <dbReference type="ARBA" id="ARBA00005381"/>
    </source>
</evidence>
<dbReference type="Gene3D" id="3.30.70.1230">
    <property type="entry name" value="Nucleotide cyclase"/>
    <property type="match status" value="1"/>
</dbReference>
<proteinExistence type="inferred from homology"/>
<feature type="domain" description="Guanylate cyclase" evidence="3">
    <location>
        <begin position="18"/>
        <end position="132"/>
    </location>
</feature>
<dbReference type="Proteomes" id="UP001050975">
    <property type="component" value="Unassembled WGS sequence"/>
</dbReference>
<feature type="transmembrane region" description="Helical" evidence="2">
    <location>
        <begin position="612"/>
        <end position="637"/>
    </location>
</feature>
<comment type="caution">
    <text evidence="5">The sequence shown here is derived from an EMBL/GenBank/DDBJ whole genome shotgun (WGS) entry which is preliminary data.</text>
</comment>
<evidence type="ECO:0000259" key="3">
    <source>
        <dbReference type="PROSITE" id="PS50125"/>
    </source>
</evidence>
<dbReference type="InterPro" id="IPR050697">
    <property type="entry name" value="Adenylyl/Guanylyl_Cyclase_3/4"/>
</dbReference>
<dbReference type="PROSITE" id="PS50125">
    <property type="entry name" value="GUANYLATE_CYCLASE_2"/>
    <property type="match status" value="1"/>
</dbReference>
<sequence length="789" mass="87042">MPDDPQPLDIPGNHTLAAIAFTKSANFSTLIGEDEQHTQTILSRDIELMTEICHDFAGSVLKSTGDGLLMYFVSAVSAVACAVQIQKALAAETENLPPQDILQHRIGIHLGDVFFCDSDVMGNGSLVAAQLQEVAEPGGICISQTVYDVVKNGLALQATYCGLKELKNLADPVPAYQVVLPTKIAGGAAEERVADVRTYLTREQYRDRIILINKVRKYWICGVLETGLRDRALIALGLNPRLDALELTWTSADAAFNSLPPVTKIIDKFKQLPKGRTLLILGEPGGGKTTTLLELTRELLISAEHDYTQPLPVAFNLSSWGTKQSLADWLLQQLHIQYQVSKELGKNWLQNQQLLLMLDGLDEVSILERDACVQAINQFSLEFGQTEIVVTSRLQDYELLSNRLKVEAAVYLHPLSLEQINEYLTKAGAELAAFKQALKEDVILQELARSPLMLSIITLAYQGKSFEDVAQMYSLEERRQHVFNAYIEPMLKRRSSQQYSQIKAMRWLIWLAKQMREKSQSVFLIELLQSSWLPNIWDKLIYAIIIGVMAGLLCGIGGALNVGILIDWQLGKIAGLIITLGTGIIAAIFGLKDYKINPVETIKWSGKKSRKNLRLGLIVGGISGAILGPFGGLFYRFVLKLGDGWGEALSFGLRIGLGVALIFALLRGLHEPSIETSTIPNQGILQSAKNARIFFLLGATGMGLVAFILGLPVLVGAITGLLFGVFGAGEACIKHLALRLVLFCNRSIPWNYARFLDWATEHILLQKVGGGYIFIHRLLLEHFAQMGNR</sequence>
<dbReference type="CDD" id="cd07302">
    <property type="entry name" value="CHD"/>
    <property type="match status" value="1"/>
</dbReference>
<evidence type="ECO:0000313" key="6">
    <source>
        <dbReference type="Proteomes" id="UP001050975"/>
    </source>
</evidence>
<dbReference type="InterPro" id="IPR007111">
    <property type="entry name" value="NACHT_NTPase"/>
</dbReference>
<dbReference type="Gene3D" id="3.40.50.300">
    <property type="entry name" value="P-loop containing nucleotide triphosphate hydrolases"/>
    <property type="match status" value="1"/>
</dbReference>
<accession>A0AAV3XL26</accession>
<organism evidence="5 6">
    <name type="scientific">Microseira wollei NIES-4236</name>
    <dbReference type="NCBI Taxonomy" id="2530354"/>
    <lineage>
        <taxon>Bacteria</taxon>
        <taxon>Bacillati</taxon>
        <taxon>Cyanobacteriota</taxon>
        <taxon>Cyanophyceae</taxon>
        <taxon>Oscillatoriophycideae</taxon>
        <taxon>Aerosakkonematales</taxon>
        <taxon>Aerosakkonemataceae</taxon>
        <taxon>Microseira</taxon>
    </lineage>
</organism>
<evidence type="ECO:0000259" key="4">
    <source>
        <dbReference type="PROSITE" id="PS50837"/>
    </source>
</evidence>
<dbReference type="SUPFAM" id="SSF55073">
    <property type="entry name" value="Nucleotide cyclase"/>
    <property type="match status" value="1"/>
</dbReference>
<dbReference type="InterPro" id="IPR029787">
    <property type="entry name" value="Nucleotide_cyclase"/>
</dbReference>
<gene>
    <name evidence="5" type="ORF">MiSe_78430</name>
</gene>
<dbReference type="PROSITE" id="PS50837">
    <property type="entry name" value="NACHT"/>
    <property type="match status" value="1"/>
</dbReference>
<dbReference type="AlphaFoldDB" id="A0AAV3XL26"/>
<dbReference type="EMBL" id="BLAY01000194">
    <property type="protein sequence ID" value="GET43023.1"/>
    <property type="molecule type" value="Genomic_DNA"/>
</dbReference>
<evidence type="ECO:0000313" key="5">
    <source>
        <dbReference type="EMBL" id="GET43023.1"/>
    </source>
</evidence>
<dbReference type="InterPro" id="IPR001054">
    <property type="entry name" value="A/G_cyclase"/>
</dbReference>
<dbReference type="GO" id="GO:0035556">
    <property type="term" value="P:intracellular signal transduction"/>
    <property type="evidence" value="ECO:0007669"/>
    <property type="project" value="InterPro"/>
</dbReference>